<proteinExistence type="predicted"/>
<reference evidence="1" key="1">
    <citation type="submission" date="2018-05" db="EMBL/GenBank/DDBJ databases">
        <authorList>
            <person name="Lanie J.A."/>
            <person name="Ng W.-L."/>
            <person name="Kazmierczak K.M."/>
            <person name="Andrzejewski T.M."/>
            <person name="Davidsen T.M."/>
            <person name="Wayne K.J."/>
            <person name="Tettelin H."/>
            <person name="Glass J.I."/>
            <person name="Rusch D."/>
            <person name="Podicherti R."/>
            <person name="Tsui H.-C.T."/>
            <person name="Winkler M.E."/>
        </authorList>
    </citation>
    <scope>NUCLEOTIDE SEQUENCE</scope>
</reference>
<protein>
    <submittedName>
        <fullName evidence="1">Uncharacterized protein</fullName>
    </submittedName>
</protein>
<name>A0A381ZMG7_9ZZZZ</name>
<gene>
    <name evidence="1" type="ORF">METZ01_LOCUS143253</name>
</gene>
<dbReference type="AlphaFoldDB" id="A0A381ZMG7"/>
<evidence type="ECO:0000313" key="1">
    <source>
        <dbReference type="EMBL" id="SVA90399.1"/>
    </source>
</evidence>
<organism evidence="1">
    <name type="scientific">marine metagenome</name>
    <dbReference type="NCBI Taxonomy" id="408172"/>
    <lineage>
        <taxon>unclassified sequences</taxon>
        <taxon>metagenomes</taxon>
        <taxon>ecological metagenomes</taxon>
    </lineage>
</organism>
<accession>A0A381ZMG7</accession>
<sequence length="102" mass="11128">MVKTGKDITLRFLTSGNVGIWNGYCRECDFSTIEMESFLDASDQASLHMLESGHEVVVAGNAGDDLVLIGDLFGTRIVDACEQCGVVDDSCYFTFGLCNECR</sequence>
<dbReference type="EMBL" id="UINC01021891">
    <property type="protein sequence ID" value="SVA90399.1"/>
    <property type="molecule type" value="Genomic_DNA"/>
</dbReference>